<feature type="compositionally biased region" description="Basic and acidic residues" evidence="1">
    <location>
        <begin position="13"/>
        <end position="26"/>
    </location>
</feature>
<dbReference type="OrthoDB" id="3695131at2759"/>
<evidence type="ECO:0000313" key="2">
    <source>
        <dbReference type="EMBL" id="EUC37908.1"/>
    </source>
</evidence>
<sequence length="157" mass="16557">MARIAQQKRKAGHVGERERGGVERGEGVVALGPRADRDQETKGPHGTRCDMQPPPHLPPASTAGQDVIEPRLTDEAEMPAQSCRAISVLAVAPLPGHVRLVHGRPANRVRASKPTPFPAQDVPASPVEAMALQAKLHDSTLVPTVGSCASRPSHCGT</sequence>
<dbReference type="AlphaFoldDB" id="W6YJS4"/>
<feature type="region of interest" description="Disordered" evidence="1">
    <location>
        <begin position="1"/>
        <end position="66"/>
    </location>
</feature>
<feature type="compositionally biased region" description="Basic and acidic residues" evidence="1">
    <location>
        <begin position="34"/>
        <end position="43"/>
    </location>
</feature>
<dbReference type="KEGG" id="bze:COCCADRAFT_33002"/>
<dbReference type="Proteomes" id="UP000053841">
    <property type="component" value="Unassembled WGS sequence"/>
</dbReference>
<dbReference type="RefSeq" id="XP_007707841.1">
    <property type="nucleotide sequence ID" value="XM_007709651.1"/>
</dbReference>
<proteinExistence type="predicted"/>
<dbReference type="EMBL" id="KI964547">
    <property type="protein sequence ID" value="EUC37908.1"/>
    <property type="molecule type" value="Genomic_DNA"/>
</dbReference>
<evidence type="ECO:0000313" key="3">
    <source>
        <dbReference type="Proteomes" id="UP000053841"/>
    </source>
</evidence>
<keyword evidence="3" id="KW-1185">Reference proteome</keyword>
<feature type="compositionally biased region" description="Basic residues" evidence="1">
    <location>
        <begin position="1"/>
        <end position="12"/>
    </location>
</feature>
<gene>
    <name evidence="2" type="ORF">COCCADRAFT_33002</name>
</gene>
<accession>W6YJS4</accession>
<dbReference type="HOGENOM" id="CLU_102608_0_0_1"/>
<name>W6YJS4_COCC2</name>
<protein>
    <submittedName>
        <fullName evidence="2">Uncharacterized protein</fullName>
    </submittedName>
</protein>
<evidence type="ECO:0000256" key="1">
    <source>
        <dbReference type="SAM" id="MobiDB-lite"/>
    </source>
</evidence>
<organism evidence="2 3">
    <name type="scientific">Cochliobolus carbonum (strain 26-R-13)</name>
    <name type="common">Maize leaf spot fungus</name>
    <name type="synonym">Bipolaris zeicola</name>
    <dbReference type="NCBI Taxonomy" id="930089"/>
    <lineage>
        <taxon>Eukaryota</taxon>
        <taxon>Fungi</taxon>
        <taxon>Dikarya</taxon>
        <taxon>Ascomycota</taxon>
        <taxon>Pezizomycotina</taxon>
        <taxon>Dothideomycetes</taxon>
        <taxon>Pleosporomycetidae</taxon>
        <taxon>Pleosporales</taxon>
        <taxon>Pleosporineae</taxon>
        <taxon>Pleosporaceae</taxon>
        <taxon>Bipolaris</taxon>
    </lineage>
</organism>
<reference evidence="2 3" key="1">
    <citation type="journal article" date="2013" name="PLoS Genet.">
        <title>Comparative genome structure, secondary metabolite, and effector coding capacity across Cochliobolus pathogens.</title>
        <authorList>
            <person name="Condon B.J."/>
            <person name="Leng Y."/>
            <person name="Wu D."/>
            <person name="Bushley K.E."/>
            <person name="Ohm R.A."/>
            <person name="Otillar R."/>
            <person name="Martin J."/>
            <person name="Schackwitz W."/>
            <person name="Grimwood J."/>
            <person name="MohdZainudin N."/>
            <person name="Xue C."/>
            <person name="Wang R."/>
            <person name="Manning V.A."/>
            <person name="Dhillon B."/>
            <person name="Tu Z.J."/>
            <person name="Steffenson B.J."/>
            <person name="Salamov A."/>
            <person name="Sun H."/>
            <person name="Lowry S."/>
            <person name="LaButti K."/>
            <person name="Han J."/>
            <person name="Copeland A."/>
            <person name="Lindquist E."/>
            <person name="Barry K."/>
            <person name="Schmutz J."/>
            <person name="Baker S.E."/>
            <person name="Ciuffetti L.M."/>
            <person name="Grigoriev I.V."/>
            <person name="Zhong S."/>
            <person name="Turgeon B.G."/>
        </authorList>
    </citation>
    <scope>NUCLEOTIDE SEQUENCE [LARGE SCALE GENOMIC DNA]</scope>
    <source>
        <strain evidence="2 3">26-R-13</strain>
    </source>
</reference>
<dbReference type="GeneID" id="19147382"/>